<accession>A0A1L9RYD8</accession>
<dbReference type="OrthoDB" id="76567at2759"/>
<name>A0A1L9RYD8_ASPWE</name>
<dbReference type="VEuPathDB" id="FungiDB:ASPWEDRAFT_169653"/>
<reference evidence="2" key="1">
    <citation type="journal article" date="2017" name="Genome Biol.">
        <title>Comparative genomics reveals high biological diversity and specific adaptations in the industrially and medically important fungal genus Aspergillus.</title>
        <authorList>
            <person name="de Vries R.P."/>
            <person name="Riley R."/>
            <person name="Wiebenga A."/>
            <person name="Aguilar-Osorio G."/>
            <person name="Amillis S."/>
            <person name="Uchima C.A."/>
            <person name="Anderluh G."/>
            <person name="Asadollahi M."/>
            <person name="Askin M."/>
            <person name="Barry K."/>
            <person name="Battaglia E."/>
            <person name="Bayram O."/>
            <person name="Benocci T."/>
            <person name="Braus-Stromeyer S.A."/>
            <person name="Caldana C."/>
            <person name="Canovas D."/>
            <person name="Cerqueira G.C."/>
            <person name="Chen F."/>
            <person name="Chen W."/>
            <person name="Choi C."/>
            <person name="Clum A."/>
            <person name="Dos Santos R.A."/>
            <person name="Damasio A.R."/>
            <person name="Diallinas G."/>
            <person name="Emri T."/>
            <person name="Fekete E."/>
            <person name="Flipphi M."/>
            <person name="Freyberg S."/>
            <person name="Gallo A."/>
            <person name="Gournas C."/>
            <person name="Habgood R."/>
            <person name="Hainaut M."/>
            <person name="Harispe M.L."/>
            <person name="Henrissat B."/>
            <person name="Hilden K.S."/>
            <person name="Hope R."/>
            <person name="Hossain A."/>
            <person name="Karabika E."/>
            <person name="Karaffa L."/>
            <person name="Karanyi Z."/>
            <person name="Krasevec N."/>
            <person name="Kuo A."/>
            <person name="Kusch H."/>
            <person name="LaButti K."/>
            <person name="Lagendijk E.L."/>
            <person name="Lapidus A."/>
            <person name="Levasseur A."/>
            <person name="Lindquist E."/>
            <person name="Lipzen A."/>
            <person name="Logrieco A.F."/>
            <person name="MacCabe A."/>
            <person name="Maekelae M.R."/>
            <person name="Malavazi I."/>
            <person name="Melin P."/>
            <person name="Meyer V."/>
            <person name="Mielnichuk N."/>
            <person name="Miskei M."/>
            <person name="Molnar A.P."/>
            <person name="Mule G."/>
            <person name="Ngan C.Y."/>
            <person name="Orejas M."/>
            <person name="Orosz E."/>
            <person name="Ouedraogo J.P."/>
            <person name="Overkamp K.M."/>
            <person name="Park H.-S."/>
            <person name="Perrone G."/>
            <person name="Piumi F."/>
            <person name="Punt P.J."/>
            <person name="Ram A.F."/>
            <person name="Ramon A."/>
            <person name="Rauscher S."/>
            <person name="Record E."/>
            <person name="Riano-Pachon D.M."/>
            <person name="Robert V."/>
            <person name="Roehrig J."/>
            <person name="Ruller R."/>
            <person name="Salamov A."/>
            <person name="Salih N.S."/>
            <person name="Samson R.A."/>
            <person name="Sandor E."/>
            <person name="Sanguinetti M."/>
            <person name="Schuetze T."/>
            <person name="Sepcic K."/>
            <person name="Shelest E."/>
            <person name="Sherlock G."/>
            <person name="Sophianopoulou V."/>
            <person name="Squina F.M."/>
            <person name="Sun H."/>
            <person name="Susca A."/>
            <person name="Todd R.B."/>
            <person name="Tsang A."/>
            <person name="Unkles S.E."/>
            <person name="van de Wiele N."/>
            <person name="van Rossen-Uffink D."/>
            <person name="Oliveira J.V."/>
            <person name="Vesth T.C."/>
            <person name="Visser J."/>
            <person name="Yu J.-H."/>
            <person name="Zhou M."/>
            <person name="Andersen M.R."/>
            <person name="Archer D.B."/>
            <person name="Baker S.E."/>
            <person name="Benoit I."/>
            <person name="Brakhage A.A."/>
            <person name="Braus G.H."/>
            <person name="Fischer R."/>
            <person name="Frisvad J.C."/>
            <person name="Goldman G.H."/>
            <person name="Houbraken J."/>
            <person name="Oakley B."/>
            <person name="Pocsi I."/>
            <person name="Scazzocchio C."/>
            <person name="Seiboth B."/>
            <person name="vanKuyk P.A."/>
            <person name="Wortman J."/>
            <person name="Dyer P.S."/>
            <person name="Grigoriev I.V."/>
        </authorList>
    </citation>
    <scope>NUCLEOTIDE SEQUENCE [LARGE SCALE GENOMIC DNA]</scope>
    <source>
        <strain evidence="2">DTO 134E9</strain>
    </source>
</reference>
<keyword evidence="2" id="KW-1185">Reference proteome</keyword>
<dbReference type="STRING" id="1073089.A0A1L9RYD8"/>
<dbReference type="AlphaFoldDB" id="A0A1L9RYD8"/>
<protein>
    <submittedName>
        <fullName evidence="1">Uncharacterized protein</fullName>
    </submittedName>
</protein>
<organism evidence="1 2">
    <name type="scientific">Aspergillus wentii DTO 134E9</name>
    <dbReference type="NCBI Taxonomy" id="1073089"/>
    <lineage>
        <taxon>Eukaryota</taxon>
        <taxon>Fungi</taxon>
        <taxon>Dikarya</taxon>
        <taxon>Ascomycota</taxon>
        <taxon>Pezizomycotina</taxon>
        <taxon>Eurotiomycetes</taxon>
        <taxon>Eurotiomycetidae</taxon>
        <taxon>Eurotiales</taxon>
        <taxon>Aspergillaceae</taxon>
        <taxon>Aspergillus</taxon>
        <taxon>Aspergillus subgen. Cremei</taxon>
    </lineage>
</organism>
<proteinExistence type="predicted"/>
<evidence type="ECO:0000313" key="2">
    <source>
        <dbReference type="Proteomes" id="UP000184383"/>
    </source>
</evidence>
<evidence type="ECO:0000313" key="1">
    <source>
        <dbReference type="EMBL" id="OJJ39828.1"/>
    </source>
</evidence>
<dbReference type="GeneID" id="63746345"/>
<dbReference type="RefSeq" id="XP_040693504.1">
    <property type="nucleotide sequence ID" value="XM_040830497.1"/>
</dbReference>
<dbReference type="EMBL" id="KV878210">
    <property type="protein sequence ID" value="OJJ39828.1"/>
    <property type="molecule type" value="Genomic_DNA"/>
</dbReference>
<dbReference type="Proteomes" id="UP000184383">
    <property type="component" value="Unassembled WGS sequence"/>
</dbReference>
<gene>
    <name evidence="1" type="ORF">ASPWEDRAFT_169653</name>
</gene>
<sequence>MTISSVPNRVSRTFSSLQALRIDAHNVLNELSHSNYNGNQYILVQELPEDICTLLDTDRNALDGISFRFSFRDRTGLIKLIPTYNHHTCIANFIHQLTFAMITAGYPFNDIQWAGNTTFQPTSSEGKQPDNCFLPPSRQGYGGQPGWPTMVLEAAVSESLPQLREEVKWWFENSEGAVRIVLLLGVEQAERTVFLEKWEQSEVYQSPYMAQQVKITPSTADEASLCLSFAALFDRAPGLAERDVVLDTQGLVRIAANL</sequence>